<protein>
    <submittedName>
        <fullName evidence="1">Uncharacterized protein</fullName>
    </submittedName>
</protein>
<proteinExistence type="predicted"/>
<dbReference type="AlphaFoldDB" id="A0A9X2HLA9"/>
<sequence>MTRQSRTFKLLLSPAGQDLLIEAHCHMIRCTRQMLAWGTTLQLAVLHLETVPPARIEDQLERLPALGLMGDHRHFVGAPKGLSESAAAIANSVSVGGATPTISSIYLVALQQLLVADSADLRSALERARWTTPARINPNRM</sequence>
<evidence type="ECO:0000313" key="1">
    <source>
        <dbReference type="EMBL" id="MCP3731324.1"/>
    </source>
</evidence>
<dbReference type="EMBL" id="JAMLDX010000009">
    <property type="protein sequence ID" value="MCP3731324.1"/>
    <property type="molecule type" value="Genomic_DNA"/>
</dbReference>
<gene>
    <name evidence="1" type="ORF">M9978_12890</name>
</gene>
<reference evidence="1" key="1">
    <citation type="submission" date="2022-05" db="EMBL/GenBank/DDBJ databases">
        <title>Sphingomonas sp. strain MG17 Genome sequencing and assembly.</title>
        <authorList>
            <person name="Kim I."/>
        </authorList>
    </citation>
    <scope>NUCLEOTIDE SEQUENCE</scope>
    <source>
        <strain evidence="1">MG17</strain>
    </source>
</reference>
<dbReference type="Proteomes" id="UP001139451">
    <property type="component" value="Unassembled WGS sequence"/>
</dbReference>
<evidence type="ECO:0000313" key="2">
    <source>
        <dbReference type="Proteomes" id="UP001139451"/>
    </source>
</evidence>
<comment type="caution">
    <text evidence="1">The sequence shown here is derived from an EMBL/GenBank/DDBJ whole genome shotgun (WGS) entry which is preliminary data.</text>
</comment>
<accession>A0A9X2HLA9</accession>
<dbReference type="RefSeq" id="WP_254293823.1">
    <property type="nucleotide sequence ID" value="NZ_JAMLDX010000009.1"/>
</dbReference>
<keyword evidence="2" id="KW-1185">Reference proteome</keyword>
<organism evidence="1 2">
    <name type="scientific">Sphingomonas tagetis</name>
    <dbReference type="NCBI Taxonomy" id="2949092"/>
    <lineage>
        <taxon>Bacteria</taxon>
        <taxon>Pseudomonadati</taxon>
        <taxon>Pseudomonadota</taxon>
        <taxon>Alphaproteobacteria</taxon>
        <taxon>Sphingomonadales</taxon>
        <taxon>Sphingomonadaceae</taxon>
        <taxon>Sphingomonas</taxon>
    </lineage>
</organism>
<name>A0A9X2HLA9_9SPHN</name>